<comment type="caution">
    <text evidence="1">The sequence shown here is derived from an EMBL/GenBank/DDBJ whole genome shotgun (WGS) entry which is preliminary data.</text>
</comment>
<reference evidence="1 2" key="1">
    <citation type="submission" date="2016-09" db="EMBL/GenBank/DDBJ databases">
        <title>Draft Genome Sequence of four Alteromonas macleodii strains isolated from copper coupons and grown long-term at elevated copper levels.</title>
        <authorList>
            <person name="Cusick K."/>
            <person name="Dale J."/>
            <person name="Little B."/>
            <person name="Biffinger J."/>
        </authorList>
    </citation>
    <scope>NUCLEOTIDE SEQUENCE [LARGE SCALE GENOMIC DNA]</scope>
    <source>
        <strain evidence="1 2">KCP01</strain>
    </source>
</reference>
<dbReference type="EMBL" id="MIPY01000008">
    <property type="protein sequence ID" value="OES33182.1"/>
    <property type="molecule type" value="Genomic_DNA"/>
</dbReference>
<accession>A0AB36FT01</accession>
<sequence length="48" mass="5433">MCQAAIGLCCKKLSIYKDEQQLLTALKIRNVSVPLLVWSRKVISSIRN</sequence>
<dbReference type="Proteomes" id="UP000095392">
    <property type="component" value="Unassembled WGS sequence"/>
</dbReference>
<evidence type="ECO:0000313" key="2">
    <source>
        <dbReference type="Proteomes" id="UP000095392"/>
    </source>
</evidence>
<dbReference type="AlphaFoldDB" id="A0AB36FT01"/>
<protein>
    <submittedName>
        <fullName evidence="1">Uncharacterized protein</fullName>
    </submittedName>
</protein>
<evidence type="ECO:0000313" key="1">
    <source>
        <dbReference type="EMBL" id="OES33182.1"/>
    </source>
</evidence>
<proteinExistence type="predicted"/>
<name>A0AB36FT01_ALTMA</name>
<organism evidence="1 2">
    <name type="scientific">Alteromonas macleodii</name>
    <name type="common">Pseudoalteromonas macleodii</name>
    <dbReference type="NCBI Taxonomy" id="28108"/>
    <lineage>
        <taxon>Bacteria</taxon>
        <taxon>Pseudomonadati</taxon>
        <taxon>Pseudomonadota</taxon>
        <taxon>Gammaproteobacteria</taxon>
        <taxon>Alteromonadales</taxon>
        <taxon>Alteromonadaceae</taxon>
        <taxon>Alteromonas/Salinimonas group</taxon>
        <taxon>Alteromonas</taxon>
    </lineage>
</organism>
<gene>
    <name evidence="1" type="ORF">BFV95_1845</name>
</gene>
<keyword evidence="2" id="KW-1185">Reference proteome</keyword>